<dbReference type="PRINTS" id="PR01590">
    <property type="entry name" value="HTHFIS"/>
</dbReference>
<evidence type="ECO:0000313" key="10">
    <source>
        <dbReference type="Proteomes" id="UP000002297"/>
    </source>
</evidence>
<dbReference type="SUPFAM" id="SSF52172">
    <property type="entry name" value="CheY-like"/>
    <property type="match status" value="1"/>
</dbReference>
<dbReference type="STRING" id="216432.CA2559_01515"/>
<dbReference type="Gene3D" id="3.40.50.2300">
    <property type="match status" value="1"/>
</dbReference>
<keyword evidence="1" id="KW-0547">Nucleotide-binding</keyword>
<keyword evidence="6" id="KW-0597">Phosphoprotein</keyword>
<dbReference type="InterPro" id="IPR003593">
    <property type="entry name" value="AAA+_ATPase"/>
</dbReference>
<dbReference type="InterPro" id="IPR011006">
    <property type="entry name" value="CheY-like_superfamily"/>
</dbReference>
<evidence type="ECO:0000256" key="1">
    <source>
        <dbReference type="ARBA" id="ARBA00022741"/>
    </source>
</evidence>
<dbReference type="CDD" id="cd00009">
    <property type="entry name" value="AAA"/>
    <property type="match status" value="1"/>
</dbReference>
<dbReference type="InterPro" id="IPR001789">
    <property type="entry name" value="Sig_transdc_resp-reg_receiver"/>
</dbReference>
<dbReference type="GO" id="GO:0006355">
    <property type="term" value="P:regulation of DNA-templated transcription"/>
    <property type="evidence" value="ECO:0007669"/>
    <property type="project" value="InterPro"/>
</dbReference>
<dbReference type="PROSITE" id="PS00688">
    <property type="entry name" value="SIGMA54_INTERACT_3"/>
    <property type="match status" value="1"/>
</dbReference>
<feature type="modified residue" description="4-aspartylphosphate" evidence="6">
    <location>
        <position position="74"/>
    </location>
</feature>
<dbReference type="Gene3D" id="1.10.10.60">
    <property type="entry name" value="Homeodomain-like"/>
    <property type="match status" value="1"/>
</dbReference>
<dbReference type="PROSITE" id="PS50110">
    <property type="entry name" value="RESPONSE_REGULATORY"/>
    <property type="match status" value="1"/>
</dbReference>
<dbReference type="InterPro" id="IPR058031">
    <property type="entry name" value="AAA_lid_NorR"/>
</dbReference>
<keyword evidence="10" id="KW-1185">Reference proteome</keyword>
<dbReference type="Gene3D" id="1.10.8.60">
    <property type="match status" value="1"/>
</dbReference>
<dbReference type="SMART" id="SM00382">
    <property type="entry name" value="AAA"/>
    <property type="match status" value="1"/>
</dbReference>
<dbReference type="SMART" id="SM00448">
    <property type="entry name" value="REC"/>
    <property type="match status" value="1"/>
</dbReference>
<organism evidence="9 10">
    <name type="scientific">Croceibacter atlanticus (strain ATCC BAA-628 / JCM 21780 / CIP 108009 / IAM 15332 / KCTC 12090 / HTCC2559)</name>
    <dbReference type="NCBI Taxonomy" id="216432"/>
    <lineage>
        <taxon>Bacteria</taxon>
        <taxon>Pseudomonadati</taxon>
        <taxon>Bacteroidota</taxon>
        <taxon>Flavobacteriia</taxon>
        <taxon>Flavobacteriales</taxon>
        <taxon>Flavobacteriaceae</taxon>
        <taxon>Croceibacter</taxon>
    </lineage>
</organism>
<dbReference type="SUPFAM" id="SSF46689">
    <property type="entry name" value="Homeodomain-like"/>
    <property type="match status" value="1"/>
</dbReference>
<keyword evidence="3" id="KW-0805">Transcription regulation</keyword>
<dbReference type="InterPro" id="IPR002078">
    <property type="entry name" value="Sigma_54_int"/>
</dbReference>
<evidence type="ECO:0000256" key="6">
    <source>
        <dbReference type="PROSITE-ProRule" id="PRU00169"/>
    </source>
</evidence>
<evidence type="ECO:0000259" key="8">
    <source>
        <dbReference type="PROSITE" id="PS50110"/>
    </source>
</evidence>
<dbReference type="InterPro" id="IPR027417">
    <property type="entry name" value="P-loop_NTPase"/>
</dbReference>
<dbReference type="Gene3D" id="3.40.50.300">
    <property type="entry name" value="P-loop containing nucleotide triphosphate hydrolases"/>
    <property type="match status" value="1"/>
</dbReference>
<feature type="domain" description="Sigma-54 factor interaction" evidence="7">
    <location>
        <begin position="173"/>
        <end position="402"/>
    </location>
</feature>
<dbReference type="PANTHER" id="PTHR32071:SF81">
    <property type="entry name" value="PROPIONATE CATABOLISM OPERON REGULATORY PROTEIN"/>
    <property type="match status" value="1"/>
</dbReference>
<dbReference type="FunFam" id="3.40.50.300:FF:000006">
    <property type="entry name" value="DNA-binding transcriptional regulator NtrC"/>
    <property type="match status" value="1"/>
</dbReference>
<dbReference type="GO" id="GO:0000160">
    <property type="term" value="P:phosphorelay signal transduction system"/>
    <property type="evidence" value="ECO:0007669"/>
    <property type="project" value="InterPro"/>
</dbReference>
<evidence type="ECO:0000256" key="5">
    <source>
        <dbReference type="ARBA" id="ARBA00023163"/>
    </source>
</evidence>
<dbReference type="Pfam" id="PF00072">
    <property type="entry name" value="Response_reg"/>
    <property type="match status" value="1"/>
</dbReference>
<feature type="domain" description="Response regulatory" evidence="8">
    <location>
        <begin position="25"/>
        <end position="139"/>
    </location>
</feature>
<evidence type="ECO:0000256" key="3">
    <source>
        <dbReference type="ARBA" id="ARBA00023015"/>
    </source>
</evidence>
<gene>
    <name evidence="9" type="ordered locus">CA2559_01515</name>
</gene>
<dbReference type="PROSITE" id="PS50045">
    <property type="entry name" value="SIGMA54_INTERACT_4"/>
    <property type="match status" value="1"/>
</dbReference>
<evidence type="ECO:0000256" key="4">
    <source>
        <dbReference type="ARBA" id="ARBA00023125"/>
    </source>
</evidence>
<accession>A3U575</accession>
<dbReference type="KEGG" id="cat:CA2559_01515"/>
<keyword evidence="4" id="KW-0238">DNA-binding</keyword>
<dbReference type="AlphaFoldDB" id="A3U575"/>
<dbReference type="HOGENOM" id="CLU_000445_0_4_10"/>
<dbReference type="SUPFAM" id="SSF52540">
    <property type="entry name" value="P-loop containing nucleoside triphosphate hydrolases"/>
    <property type="match status" value="1"/>
</dbReference>
<dbReference type="Pfam" id="PF25601">
    <property type="entry name" value="AAA_lid_14"/>
    <property type="match status" value="1"/>
</dbReference>
<proteinExistence type="predicted"/>
<keyword evidence="5" id="KW-0804">Transcription</keyword>
<dbReference type="GO" id="GO:0043565">
    <property type="term" value="F:sequence-specific DNA binding"/>
    <property type="evidence" value="ECO:0007669"/>
    <property type="project" value="InterPro"/>
</dbReference>
<evidence type="ECO:0000259" key="7">
    <source>
        <dbReference type="PROSITE" id="PS50045"/>
    </source>
</evidence>
<dbReference type="eggNOG" id="COG2204">
    <property type="taxonomic scope" value="Bacteria"/>
</dbReference>
<dbReference type="PANTHER" id="PTHR32071">
    <property type="entry name" value="TRANSCRIPTIONAL REGULATORY PROTEIN"/>
    <property type="match status" value="1"/>
</dbReference>
<dbReference type="InterPro" id="IPR025944">
    <property type="entry name" value="Sigma_54_int_dom_CS"/>
</dbReference>
<protein>
    <submittedName>
        <fullName evidence="9">RteB, two-component system response regulator</fullName>
    </submittedName>
</protein>
<evidence type="ECO:0000313" key="9">
    <source>
        <dbReference type="EMBL" id="EAP87392.1"/>
    </source>
</evidence>
<sequence>MITLKTKGVETFYFYNSYIYEMIQRILVVEDDVAFGKMLSKFLERKGFQVSTALNGNHARKQMEEQKYELLITDLKLPDDSGLNLLEYCQSVSADTNIILMTSYAEVSTAVEAIKKGALDYISKPFRPEELLMVIEQAENKSKTNATLNVETSPKAKTVKHKTSELPDSSSFVKGISESSKKFNEYLKLVGPTDMCVLIQGESGTGKEVAANAIHNFSKRSNENFVAVDCGAIPKEIAASEFFGHVKGSFTGAINDKKGHFEAAHKGTLFLDEVGNLSYENQVQLLRALQERKIKPVGSNKEIEVDVRIISATNEDLLKAVADGKFREDLYHRLNEFSVHIPSLKERSDDLFLFTEFFLEMANKALDKNVVGLSKEVEEAFKSYNWPGNLRELKNIIKRAVLLTTGQLVPIDVIPREVVNFKGQAPITTQDFSKDTNEKQLIINALKEAGYNKSKAARLLNVTRKTLYNKMEHYNLEL</sequence>
<dbReference type="InterPro" id="IPR002197">
    <property type="entry name" value="HTH_Fis"/>
</dbReference>
<dbReference type="Proteomes" id="UP000002297">
    <property type="component" value="Chromosome"/>
</dbReference>
<evidence type="ECO:0000256" key="2">
    <source>
        <dbReference type="ARBA" id="ARBA00022840"/>
    </source>
</evidence>
<dbReference type="Pfam" id="PF02954">
    <property type="entry name" value="HTH_8"/>
    <property type="match status" value="1"/>
</dbReference>
<reference evidence="9 10" key="1">
    <citation type="journal article" date="2010" name="J. Bacteriol.">
        <title>The complete genome sequence of Croceibacter atlanticus HTCC2559T.</title>
        <authorList>
            <person name="Oh H.M."/>
            <person name="Kang I."/>
            <person name="Ferriera S."/>
            <person name="Giovannoni S.J."/>
            <person name="Cho J.C."/>
        </authorList>
    </citation>
    <scope>NUCLEOTIDE SEQUENCE [LARGE SCALE GENOMIC DNA]</scope>
    <source>
        <strain evidence="10">ATCC BAA-628 / HTCC2559 / KCTC 12090</strain>
    </source>
</reference>
<dbReference type="InterPro" id="IPR009057">
    <property type="entry name" value="Homeodomain-like_sf"/>
</dbReference>
<dbReference type="InterPro" id="IPR025943">
    <property type="entry name" value="Sigma_54_int_dom_ATP-bd_2"/>
</dbReference>
<dbReference type="EMBL" id="CP002046">
    <property type="protein sequence ID" value="EAP87392.1"/>
    <property type="molecule type" value="Genomic_DNA"/>
</dbReference>
<keyword evidence="2" id="KW-0067">ATP-binding</keyword>
<name>A3U575_CROAH</name>
<dbReference type="PROSITE" id="PS00676">
    <property type="entry name" value="SIGMA54_INTERACT_2"/>
    <property type="match status" value="1"/>
</dbReference>
<dbReference type="GO" id="GO:0005524">
    <property type="term" value="F:ATP binding"/>
    <property type="evidence" value="ECO:0007669"/>
    <property type="project" value="UniProtKB-KW"/>
</dbReference>
<dbReference type="Pfam" id="PF00158">
    <property type="entry name" value="Sigma54_activat"/>
    <property type="match status" value="1"/>
</dbReference>